<keyword evidence="3" id="KW-1185">Reference proteome</keyword>
<reference evidence="2 3" key="1">
    <citation type="submission" date="2019-07" db="EMBL/GenBank/DDBJ databases">
        <title>Genome sequencing of lignin-degrading bacterial isolates.</title>
        <authorList>
            <person name="Gladden J."/>
        </authorList>
    </citation>
    <scope>NUCLEOTIDE SEQUENCE [LARGE SCALE GENOMIC DNA]</scope>
    <source>
        <strain evidence="2 3">J11</strain>
    </source>
</reference>
<feature type="compositionally biased region" description="Basic and acidic residues" evidence="1">
    <location>
        <begin position="40"/>
        <end position="57"/>
    </location>
</feature>
<feature type="compositionally biased region" description="Polar residues" evidence="1">
    <location>
        <begin position="1"/>
        <end position="23"/>
    </location>
</feature>
<organism evidence="2 3">
    <name type="scientific">Cupriavidus gilardii J11</name>
    <dbReference type="NCBI Taxonomy" id="936133"/>
    <lineage>
        <taxon>Bacteria</taxon>
        <taxon>Pseudomonadati</taxon>
        <taxon>Pseudomonadota</taxon>
        <taxon>Betaproteobacteria</taxon>
        <taxon>Burkholderiales</taxon>
        <taxon>Burkholderiaceae</taxon>
        <taxon>Cupriavidus</taxon>
    </lineage>
</organism>
<proteinExistence type="predicted"/>
<evidence type="ECO:0000256" key="1">
    <source>
        <dbReference type="SAM" id="MobiDB-lite"/>
    </source>
</evidence>
<dbReference type="Proteomes" id="UP000318141">
    <property type="component" value="Unassembled WGS sequence"/>
</dbReference>
<dbReference type="EMBL" id="VLJN01000002">
    <property type="protein sequence ID" value="TWG88851.1"/>
    <property type="molecule type" value="Genomic_DNA"/>
</dbReference>
<accession>A0A562BUD1</accession>
<name>A0A562BUD1_9BURK</name>
<sequence length="76" mass="7971">MQQQNDPTKTTGPMTSEQGQNPAAQADTLPGKDQGSAGEGSKDGKPKTPGEIMREDVSPQDEQGNRPPSDQPHISG</sequence>
<protein>
    <submittedName>
        <fullName evidence="2">Uncharacterized protein</fullName>
    </submittedName>
</protein>
<comment type="caution">
    <text evidence="2">The sequence shown here is derived from an EMBL/GenBank/DDBJ whole genome shotgun (WGS) entry which is preliminary data.</text>
</comment>
<feature type="region of interest" description="Disordered" evidence="1">
    <location>
        <begin position="1"/>
        <end position="76"/>
    </location>
</feature>
<evidence type="ECO:0000313" key="2">
    <source>
        <dbReference type="EMBL" id="TWG88851.1"/>
    </source>
</evidence>
<evidence type="ECO:0000313" key="3">
    <source>
        <dbReference type="Proteomes" id="UP000318141"/>
    </source>
</evidence>
<gene>
    <name evidence="2" type="ORF">L602_001000000500</name>
</gene>
<dbReference type="AlphaFoldDB" id="A0A562BUD1"/>
<feature type="compositionally biased region" description="Polar residues" evidence="1">
    <location>
        <begin position="60"/>
        <end position="76"/>
    </location>
</feature>